<dbReference type="Gene3D" id="3.30.730.10">
    <property type="entry name" value="AP2/ERF domain"/>
    <property type="match status" value="1"/>
</dbReference>
<organism evidence="2 3">
    <name type="scientific">Eggerthella lenta</name>
    <name type="common">Eubacterium lentum</name>
    <dbReference type="NCBI Taxonomy" id="84112"/>
    <lineage>
        <taxon>Bacteria</taxon>
        <taxon>Bacillati</taxon>
        <taxon>Actinomycetota</taxon>
        <taxon>Coriobacteriia</taxon>
        <taxon>Eggerthellales</taxon>
        <taxon>Eggerthellaceae</taxon>
        <taxon>Eggerthella</taxon>
    </lineage>
</organism>
<protein>
    <submittedName>
        <fullName evidence="2">Uncharacterized protein</fullName>
    </submittedName>
</protein>
<comment type="caution">
    <text evidence="2">The sequence shown here is derived from an EMBL/GenBank/DDBJ whole genome shotgun (WGS) entry which is preliminary data.</text>
</comment>
<evidence type="ECO:0000313" key="2">
    <source>
        <dbReference type="EMBL" id="RDB76290.1"/>
    </source>
</evidence>
<feature type="compositionally biased region" description="Basic and acidic residues" evidence="1">
    <location>
        <begin position="371"/>
        <end position="383"/>
    </location>
</feature>
<sequence length="383" mass="41442">MSAGNLLSGNSQSCGCLGKEALSRLRSKDISNQRFGRLVALEPTDTRSNGNIVWRCRCDCGNEKLASSGDLVQGKVASCGCLGRKIADVRDQRFGRLVAVEPTERRSGSSVVWKCVCDCGRETFASVANLKKGATRSCGCLSSGKRKYQRVGMEFGHLAVVSEIGTFGGRNGLVLCECDCGRKAVRGFGSLRNYSTAETSCGRLHGRPRRSNAADLAGKRFGRLLVMREEGSSGSGGLLWRCLCECGRTCVVGTKELRNGNTSSCGCGNDENRARNMRTRSDAIHVDGTNLASIASGKLRPDNKTGVRGVYRTKSGRYKAAITFQGRTKYLGTFDELADAAEARREAEQELFDPVLEAHGLEPTSESEYEEALRKAVDNEKTN</sequence>
<reference evidence="2 3" key="1">
    <citation type="journal article" date="2018" name="Elife">
        <title>Discovery and characterization of a prevalent human gut bacterial enzyme sufficient for the inactivation of a family of plant toxins.</title>
        <authorList>
            <person name="Koppel N."/>
            <person name="Bisanz J.E."/>
            <person name="Pandelia M.E."/>
            <person name="Turnbaugh P.J."/>
            <person name="Balskus E.P."/>
        </authorList>
    </citation>
    <scope>NUCLEOTIDE SEQUENCE [LARGE SCALE GENOMIC DNA]</scope>
    <source>
        <strain evidence="2 3">MR1 #12</strain>
    </source>
</reference>
<evidence type="ECO:0000256" key="1">
    <source>
        <dbReference type="SAM" id="MobiDB-lite"/>
    </source>
</evidence>
<accession>A0A369MNN4</accession>
<dbReference type="EMBL" id="PPTX01000022">
    <property type="protein sequence ID" value="RDB76290.1"/>
    <property type="molecule type" value="Genomic_DNA"/>
</dbReference>
<evidence type="ECO:0000313" key="3">
    <source>
        <dbReference type="Proteomes" id="UP000253752"/>
    </source>
</evidence>
<dbReference type="SUPFAM" id="SSF54171">
    <property type="entry name" value="DNA-binding domain"/>
    <property type="match status" value="1"/>
</dbReference>
<feature type="region of interest" description="Disordered" evidence="1">
    <location>
        <begin position="360"/>
        <end position="383"/>
    </location>
</feature>
<dbReference type="InterPro" id="IPR036955">
    <property type="entry name" value="AP2/ERF_dom_sf"/>
</dbReference>
<dbReference type="GO" id="GO:0003700">
    <property type="term" value="F:DNA-binding transcription factor activity"/>
    <property type="evidence" value="ECO:0007669"/>
    <property type="project" value="InterPro"/>
</dbReference>
<dbReference type="Proteomes" id="UP000253752">
    <property type="component" value="Unassembled WGS sequence"/>
</dbReference>
<name>A0A369MNN4_EGGLN</name>
<dbReference type="GO" id="GO:0003677">
    <property type="term" value="F:DNA binding"/>
    <property type="evidence" value="ECO:0007669"/>
    <property type="project" value="InterPro"/>
</dbReference>
<gene>
    <name evidence="2" type="ORF">C1872_12675</name>
</gene>
<proteinExistence type="predicted"/>
<dbReference type="AlphaFoldDB" id="A0A369MNN4"/>
<dbReference type="InterPro" id="IPR016177">
    <property type="entry name" value="DNA-bd_dom_sf"/>
</dbReference>